<evidence type="ECO:0000313" key="1">
    <source>
        <dbReference type="EMBL" id="BAQ23893.1"/>
    </source>
</evidence>
<dbReference type="GO" id="GO:0030246">
    <property type="term" value="F:carbohydrate binding"/>
    <property type="evidence" value="ECO:0007669"/>
    <property type="project" value="InterPro"/>
</dbReference>
<name>A0A1L7LI63_9STRE</name>
<dbReference type="EMBL" id="AP014612">
    <property type="protein sequence ID" value="BAQ23893.1"/>
    <property type="molecule type" value="Genomic_DNA"/>
</dbReference>
<evidence type="ECO:0000313" key="2">
    <source>
        <dbReference type="Proteomes" id="UP000217758"/>
    </source>
</evidence>
<dbReference type="GO" id="GO:0003824">
    <property type="term" value="F:catalytic activity"/>
    <property type="evidence" value="ECO:0007669"/>
    <property type="project" value="InterPro"/>
</dbReference>
<dbReference type="Proteomes" id="UP000217758">
    <property type="component" value="Chromosome"/>
</dbReference>
<dbReference type="InterPro" id="IPR011013">
    <property type="entry name" value="Gal_mutarotase_sf_dom"/>
</dbReference>
<accession>A0A1L7LI63</accession>
<protein>
    <submittedName>
        <fullName evidence="1">LacX protein</fullName>
    </submittedName>
</protein>
<dbReference type="GO" id="GO:0005975">
    <property type="term" value="P:carbohydrate metabolic process"/>
    <property type="evidence" value="ECO:0007669"/>
    <property type="project" value="InterPro"/>
</dbReference>
<keyword evidence="2" id="KW-1185">Reference proteome</keyword>
<dbReference type="Gene3D" id="2.70.98.10">
    <property type="match status" value="1"/>
</dbReference>
<organism evidence="1 2">
    <name type="scientific">Streptococcus troglodytae</name>
    <dbReference type="NCBI Taxonomy" id="1111760"/>
    <lineage>
        <taxon>Bacteria</taxon>
        <taxon>Bacillati</taxon>
        <taxon>Bacillota</taxon>
        <taxon>Bacilli</taxon>
        <taxon>Lactobacillales</taxon>
        <taxon>Streptococcaceae</taxon>
        <taxon>Streptococcus</taxon>
    </lineage>
</organism>
<dbReference type="InterPro" id="IPR014718">
    <property type="entry name" value="GH-type_carb-bd"/>
</dbReference>
<dbReference type="AlphaFoldDB" id="A0A1L7LI63"/>
<reference evidence="1 2" key="1">
    <citation type="journal article" date="2016" name="Microbiol. Immunol.">
        <title>Complete genome sequence of Streptococcus troglodytae TKU31 isolated from the oral cavity of a chimpanzee (Pan troglodytes).</title>
        <authorList>
            <person name="Okamoto M."/>
            <person name="Naito M."/>
            <person name="Miyanohara M."/>
            <person name="Imai S."/>
            <person name="Nomura Y."/>
            <person name="Saito W."/>
            <person name="Momoi Y."/>
            <person name="Takada K."/>
            <person name="Miyabe-Nishiwaki T."/>
            <person name="Tomonaga M."/>
            <person name="Hanada N."/>
        </authorList>
    </citation>
    <scope>NUCLEOTIDE SEQUENCE [LARGE SCALE GENOMIC DNA]</scope>
    <source>
        <strain evidence="2">TKU 31</strain>
    </source>
</reference>
<dbReference type="KEGG" id="strg:SRT_06320"/>
<gene>
    <name evidence="1" type="primary">lacX</name>
    <name evidence="1" type="ORF">SRT_06320</name>
</gene>
<sequence>MVIELKNEKMTVQFKEFGSVPRHGLVRKKNFRFEQLRKDSVVFTIIPDKEMLMQYPYHFE</sequence>
<proteinExistence type="predicted"/>
<dbReference type="SUPFAM" id="SSF74650">
    <property type="entry name" value="Galactose mutarotase-like"/>
    <property type="match status" value="1"/>
</dbReference>